<dbReference type="Gene3D" id="3.40.50.720">
    <property type="entry name" value="NAD(P)-binding Rossmann-like Domain"/>
    <property type="match status" value="1"/>
</dbReference>
<dbReference type="Pfam" id="PF16363">
    <property type="entry name" value="GDP_Man_Dehyd"/>
    <property type="match status" value="1"/>
</dbReference>
<accession>A0A498GZ07</accession>
<proteinExistence type="predicted"/>
<dbReference type="SUPFAM" id="SSF51735">
    <property type="entry name" value="NAD(P)-binding Rossmann-fold domains"/>
    <property type="match status" value="1"/>
</dbReference>
<evidence type="ECO:0000259" key="1">
    <source>
        <dbReference type="Pfam" id="PF16363"/>
    </source>
</evidence>
<feature type="domain" description="NAD(P)-binding" evidence="1">
    <location>
        <begin position="16"/>
        <end position="322"/>
    </location>
</feature>
<evidence type="ECO:0000313" key="3">
    <source>
        <dbReference type="Proteomes" id="UP000290932"/>
    </source>
</evidence>
<dbReference type="OrthoDB" id="4907at2157"/>
<keyword evidence="3" id="KW-1185">Reference proteome</keyword>
<dbReference type="RefSeq" id="WP_128694911.1">
    <property type="nucleotide sequence ID" value="NZ_LHQS01000004.1"/>
</dbReference>
<dbReference type="EMBL" id="LHQS01000004">
    <property type="protein sequence ID" value="RXE55090.1"/>
    <property type="molecule type" value="Genomic_DNA"/>
</dbReference>
<evidence type="ECO:0000313" key="2">
    <source>
        <dbReference type="EMBL" id="RXE55090.1"/>
    </source>
</evidence>
<sequence>MEDLDRLNFWNGRRVLVTGATGVVGLNLVNRLEQYKAEVVAVVRDWVPRTRKLGDWLQGDSSVNLVRGELEDYSLLERTLAEYEVEYVFHLGAQTIVDVGNRSPLTTFRANIEGTWNLLEAVRVLNGYSSDVKAVCVASSDKAYGSSPCLPYVEDMPLRGEHPYDVSKSCTDLLAQSYGKTYGLSVGIARMGNIYGPGDLNFNRIVPGTIRSVLDGRRPEVRSDGTPIREYFYVEDAVDAYLTMAEQAGSKHMAGEAFNFSSGEKYSVIDAIRTIIGVMGSDMEPIIHNRSRNEIQDQYLSIEKARQALGWTPRYSFEEGLKPTIRWYTEVLQ</sequence>
<reference evidence="2 3" key="1">
    <citation type="journal article" date="2015" name="Int. J. Syst. Evol. Microbiol.">
        <title>Methanoculleus taiwanensis sp. nov., a methanogen isolated from deep marine sediment at the deformation front area near Taiwan.</title>
        <authorList>
            <person name="Weng C.Y."/>
            <person name="Chen S.C."/>
            <person name="Lai M.C."/>
            <person name="Wu S.Y."/>
            <person name="Lin S."/>
            <person name="Yang T.F."/>
            <person name="Chen P.C."/>
        </authorList>
    </citation>
    <scope>NUCLEOTIDE SEQUENCE [LARGE SCALE GENOMIC DNA]</scope>
    <source>
        <strain evidence="2 3">CYW4</strain>
    </source>
</reference>
<dbReference type="InterPro" id="IPR036291">
    <property type="entry name" value="NAD(P)-bd_dom_sf"/>
</dbReference>
<dbReference type="PANTHER" id="PTHR43000">
    <property type="entry name" value="DTDP-D-GLUCOSE 4,6-DEHYDRATASE-RELATED"/>
    <property type="match status" value="1"/>
</dbReference>
<organism evidence="2 3">
    <name type="scientific">Methanoculleus taiwanensis</name>
    <dbReference type="NCBI Taxonomy" id="1550565"/>
    <lineage>
        <taxon>Archaea</taxon>
        <taxon>Methanobacteriati</taxon>
        <taxon>Methanobacteriota</taxon>
        <taxon>Stenosarchaea group</taxon>
        <taxon>Methanomicrobia</taxon>
        <taxon>Methanomicrobiales</taxon>
        <taxon>Methanomicrobiaceae</taxon>
        <taxon>Methanoculleus</taxon>
    </lineage>
</organism>
<dbReference type="Proteomes" id="UP000290932">
    <property type="component" value="Unassembled WGS sequence"/>
</dbReference>
<gene>
    <name evidence="2" type="ORF">ABH15_12720</name>
</gene>
<name>A0A498GZ07_9EURY</name>
<dbReference type="InterPro" id="IPR016040">
    <property type="entry name" value="NAD(P)-bd_dom"/>
</dbReference>
<dbReference type="AlphaFoldDB" id="A0A498GZ07"/>
<comment type="caution">
    <text evidence="2">The sequence shown here is derived from an EMBL/GenBank/DDBJ whole genome shotgun (WGS) entry which is preliminary data.</text>
</comment>
<protein>
    <submittedName>
        <fullName evidence="2">Sugar dehydratase</fullName>
    </submittedName>
</protein>